<dbReference type="InterPro" id="IPR057654">
    <property type="entry name" value="Znf-CCCH_tandem"/>
</dbReference>
<feature type="domain" description="C3H1-type" evidence="6">
    <location>
        <begin position="137"/>
        <end position="165"/>
    </location>
</feature>
<feature type="zinc finger region" description="C3H1-type" evidence="4">
    <location>
        <begin position="137"/>
        <end position="165"/>
    </location>
</feature>
<protein>
    <recommendedName>
        <fullName evidence="6">C3H1-type domain-containing protein</fullName>
    </recommendedName>
</protein>
<gene>
    <name evidence="7" type="ORF">EJ03DRAFT_360974</name>
</gene>
<keyword evidence="2 4" id="KW-0863">Zinc-finger</keyword>
<dbReference type="Pfam" id="PF25542">
    <property type="entry name" value="zf-CCCH_12"/>
    <property type="match status" value="1"/>
</dbReference>
<dbReference type="InterPro" id="IPR057683">
    <property type="entry name" value="DUF7923"/>
</dbReference>
<feature type="region of interest" description="Disordered" evidence="5">
    <location>
        <begin position="375"/>
        <end position="414"/>
    </location>
</feature>
<feature type="region of interest" description="Disordered" evidence="5">
    <location>
        <begin position="226"/>
        <end position="355"/>
    </location>
</feature>
<sequence length="429" mass="46434">MFAQCKHIYFAGCHDVGYINELTQHAANKDRITLVKGPPMHHHFTKLDKSDARAPVPFQTSSLAKTDNGFFNTGNTVVNAAYASLAEPANAEARTRVSTGLRTLPEGFIAVNEDQQRIDPDIPQPSQTDFDDFNRRTARRKLCNNHFIGGHCPEGDHCRYDHTPAPEGVINALKQVVFSNPCPRKGACRRSNCLYGHICQKADCMRRGGKAWCKFGPHAHSMDTTLSGFVPAEGPPQNQSNDYAPSSTSATPKTEEPSKKSLTQEHDDWACSHTRASSQHLSEAQYQASDIETSQSPGGANQWHGSHQGETGDGAQDSDNAASSTTNIRGANLHYVNGSGESGARGSNHGNVQDSVPRLYADTEDWRAHPVVLFSRPGGSARMSDGGDGGVSVKPGDGENADATELKKGPLPQLPEDWKARLSGFFGRS</sequence>
<keyword evidence="8" id="KW-1185">Reference proteome</keyword>
<proteinExistence type="predicted"/>
<name>A0A6G1LMR7_9PEZI</name>
<feature type="compositionally biased region" description="Basic and acidic residues" evidence="5">
    <location>
        <begin position="253"/>
        <end position="270"/>
    </location>
</feature>
<dbReference type="InterPro" id="IPR036855">
    <property type="entry name" value="Znf_CCCH_sf"/>
</dbReference>
<organism evidence="7 8">
    <name type="scientific">Teratosphaeria nubilosa</name>
    <dbReference type="NCBI Taxonomy" id="161662"/>
    <lineage>
        <taxon>Eukaryota</taxon>
        <taxon>Fungi</taxon>
        <taxon>Dikarya</taxon>
        <taxon>Ascomycota</taxon>
        <taxon>Pezizomycotina</taxon>
        <taxon>Dothideomycetes</taxon>
        <taxon>Dothideomycetidae</taxon>
        <taxon>Mycosphaerellales</taxon>
        <taxon>Teratosphaeriaceae</taxon>
        <taxon>Teratosphaeria</taxon>
    </lineage>
</organism>
<keyword evidence="3 4" id="KW-0862">Zinc</keyword>
<evidence type="ECO:0000256" key="1">
    <source>
        <dbReference type="ARBA" id="ARBA00022723"/>
    </source>
</evidence>
<dbReference type="PANTHER" id="PTHR37543">
    <property type="entry name" value="CCCH ZINC FINGER DNA BINDING PROTEIN (AFU_ORTHOLOGUE AFUA_5G12760)"/>
    <property type="match status" value="1"/>
</dbReference>
<accession>A0A6G1LMR7</accession>
<evidence type="ECO:0000256" key="5">
    <source>
        <dbReference type="SAM" id="MobiDB-lite"/>
    </source>
</evidence>
<dbReference type="GO" id="GO:0008270">
    <property type="term" value="F:zinc ion binding"/>
    <property type="evidence" value="ECO:0007669"/>
    <property type="project" value="UniProtKB-KW"/>
</dbReference>
<evidence type="ECO:0000256" key="2">
    <source>
        <dbReference type="ARBA" id="ARBA00022771"/>
    </source>
</evidence>
<dbReference type="Gene3D" id="4.10.1000.10">
    <property type="entry name" value="Zinc finger, CCCH-type"/>
    <property type="match status" value="1"/>
</dbReference>
<dbReference type="OrthoDB" id="2270193at2759"/>
<dbReference type="Proteomes" id="UP000799436">
    <property type="component" value="Unassembled WGS sequence"/>
</dbReference>
<dbReference type="EMBL" id="ML995809">
    <property type="protein sequence ID" value="KAF2773852.1"/>
    <property type="molecule type" value="Genomic_DNA"/>
</dbReference>
<dbReference type="PROSITE" id="PS50103">
    <property type="entry name" value="ZF_C3H1"/>
    <property type="match status" value="1"/>
</dbReference>
<evidence type="ECO:0000313" key="7">
    <source>
        <dbReference type="EMBL" id="KAF2773852.1"/>
    </source>
</evidence>
<dbReference type="PANTHER" id="PTHR37543:SF1">
    <property type="entry name" value="CCCH ZINC FINGER DNA BINDING PROTEIN (AFU_ORTHOLOGUE AFUA_5G12760)"/>
    <property type="match status" value="1"/>
</dbReference>
<dbReference type="SUPFAM" id="SSF90229">
    <property type="entry name" value="CCCH zinc finger"/>
    <property type="match status" value="1"/>
</dbReference>
<feature type="compositionally biased region" description="Polar residues" evidence="5">
    <location>
        <begin position="236"/>
        <end position="252"/>
    </location>
</feature>
<dbReference type="InterPro" id="IPR000571">
    <property type="entry name" value="Znf_CCCH"/>
</dbReference>
<dbReference type="Pfam" id="PF25543">
    <property type="entry name" value="zf-CCCH_tandem"/>
    <property type="match status" value="1"/>
</dbReference>
<reference evidence="7" key="1">
    <citation type="journal article" date="2020" name="Stud. Mycol.">
        <title>101 Dothideomycetes genomes: a test case for predicting lifestyles and emergence of pathogens.</title>
        <authorList>
            <person name="Haridas S."/>
            <person name="Albert R."/>
            <person name="Binder M."/>
            <person name="Bloem J."/>
            <person name="Labutti K."/>
            <person name="Salamov A."/>
            <person name="Andreopoulos B."/>
            <person name="Baker S."/>
            <person name="Barry K."/>
            <person name="Bills G."/>
            <person name="Bluhm B."/>
            <person name="Cannon C."/>
            <person name="Castanera R."/>
            <person name="Culley D."/>
            <person name="Daum C."/>
            <person name="Ezra D."/>
            <person name="Gonzalez J."/>
            <person name="Henrissat B."/>
            <person name="Kuo A."/>
            <person name="Liang C."/>
            <person name="Lipzen A."/>
            <person name="Lutzoni F."/>
            <person name="Magnuson J."/>
            <person name="Mondo S."/>
            <person name="Nolan M."/>
            <person name="Ohm R."/>
            <person name="Pangilinan J."/>
            <person name="Park H.-J."/>
            <person name="Ramirez L."/>
            <person name="Alfaro M."/>
            <person name="Sun H."/>
            <person name="Tritt A."/>
            <person name="Yoshinaga Y."/>
            <person name="Zwiers L.-H."/>
            <person name="Turgeon B."/>
            <person name="Goodwin S."/>
            <person name="Spatafora J."/>
            <person name="Crous P."/>
            <person name="Grigoriev I."/>
        </authorList>
    </citation>
    <scope>NUCLEOTIDE SEQUENCE</scope>
    <source>
        <strain evidence="7">CBS 116005</strain>
    </source>
</reference>
<keyword evidence="1 4" id="KW-0479">Metal-binding</keyword>
<evidence type="ECO:0000259" key="6">
    <source>
        <dbReference type="PROSITE" id="PS50103"/>
    </source>
</evidence>
<dbReference type="AlphaFoldDB" id="A0A6G1LMR7"/>
<feature type="compositionally biased region" description="Polar residues" evidence="5">
    <location>
        <begin position="274"/>
        <end position="309"/>
    </location>
</feature>
<feature type="compositionally biased region" description="Polar residues" evidence="5">
    <location>
        <begin position="317"/>
        <end position="329"/>
    </location>
</feature>
<dbReference type="Pfam" id="PF25540">
    <property type="entry name" value="DUF7923"/>
    <property type="match status" value="1"/>
</dbReference>
<evidence type="ECO:0000256" key="4">
    <source>
        <dbReference type="PROSITE-ProRule" id="PRU00723"/>
    </source>
</evidence>
<evidence type="ECO:0000313" key="8">
    <source>
        <dbReference type="Proteomes" id="UP000799436"/>
    </source>
</evidence>
<evidence type="ECO:0000256" key="3">
    <source>
        <dbReference type="ARBA" id="ARBA00022833"/>
    </source>
</evidence>